<dbReference type="STRING" id="1002804.HBZC1_11820"/>
<feature type="region of interest" description="Disordered" evidence="6">
    <location>
        <begin position="230"/>
        <end position="255"/>
    </location>
</feature>
<keyword evidence="2 5" id="KW-0547">Nucleotide-binding</keyword>
<dbReference type="AlphaFoldDB" id="F8KTK1"/>
<evidence type="ECO:0000313" key="10">
    <source>
        <dbReference type="Proteomes" id="UP000008387"/>
    </source>
</evidence>
<dbReference type="InterPro" id="IPR002543">
    <property type="entry name" value="FtsK_dom"/>
</dbReference>
<evidence type="ECO:0000259" key="8">
    <source>
        <dbReference type="PROSITE" id="PS50901"/>
    </source>
</evidence>
<accession>F8KTK1</accession>
<dbReference type="Gene3D" id="3.30.980.40">
    <property type="match status" value="1"/>
</dbReference>
<name>F8KTK1_HELBC</name>
<reference evidence="9 10" key="1">
    <citation type="journal article" date="2011" name="J. Bacteriol.">
        <title>Genome sequence of Helicobacter bizzozeronii strain CIII-1, an isolate from human gastric mucosa.</title>
        <authorList>
            <person name="Schott T."/>
            <person name="Rossi M."/>
            <person name="Hanninen M.L."/>
        </authorList>
    </citation>
    <scope>NUCLEOTIDE SEQUENCE [LARGE SCALE GENOMIC DNA]</scope>
    <source>
        <strain evidence="9 10">CIII-1</strain>
    </source>
</reference>
<dbReference type="eggNOG" id="COG1674">
    <property type="taxonomic scope" value="Bacteria"/>
</dbReference>
<evidence type="ECO:0000256" key="4">
    <source>
        <dbReference type="ARBA" id="ARBA00023125"/>
    </source>
</evidence>
<keyword evidence="4" id="KW-0238">DNA-binding</keyword>
<keyword evidence="9" id="KW-0131">Cell cycle</keyword>
<dbReference type="GO" id="GO:0003677">
    <property type="term" value="F:DNA binding"/>
    <property type="evidence" value="ECO:0007669"/>
    <property type="project" value="UniProtKB-KW"/>
</dbReference>
<organism evidence="9 10">
    <name type="scientific">Helicobacter bizzozeronii (strain CIII-1)</name>
    <dbReference type="NCBI Taxonomy" id="1002804"/>
    <lineage>
        <taxon>Bacteria</taxon>
        <taxon>Pseudomonadati</taxon>
        <taxon>Campylobacterota</taxon>
        <taxon>Epsilonproteobacteria</taxon>
        <taxon>Campylobacterales</taxon>
        <taxon>Helicobacteraceae</taxon>
        <taxon>Helicobacter</taxon>
    </lineage>
</organism>
<dbReference type="SUPFAM" id="SSF52540">
    <property type="entry name" value="P-loop containing nucleoside triphosphate hydrolases"/>
    <property type="match status" value="1"/>
</dbReference>
<feature type="transmembrane region" description="Helical" evidence="7">
    <location>
        <begin position="46"/>
        <end position="72"/>
    </location>
</feature>
<keyword evidence="10" id="KW-1185">Reference proteome</keyword>
<evidence type="ECO:0000256" key="5">
    <source>
        <dbReference type="PROSITE-ProRule" id="PRU00289"/>
    </source>
</evidence>
<comment type="similarity">
    <text evidence="1">Belongs to the FtsK/SpoIIIE/SftA family.</text>
</comment>
<feature type="transmembrane region" description="Helical" evidence="7">
    <location>
        <begin position="78"/>
        <end position="100"/>
    </location>
</feature>
<feature type="compositionally biased region" description="Pro residues" evidence="6">
    <location>
        <begin position="154"/>
        <end position="168"/>
    </location>
</feature>
<dbReference type="PANTHER" id="PTHR22683">
    <property type="entry name" value="SPORULATION PROTEIN RELATED"/>
    <property type="match status" value="1"/>
</dbReference>
<feature type="region of interest" description="Disordered" evidence="6">
    <location>
        <begin position="144"/>
        <end position="178"/>
    </location>
</feature>
<keyword evidence="7" id="KW-1133">Transmembrane helix</keyword>
<dbReference type="EMBL" id="FR871757">
    <property type="protein sequence ID" value="CCB80168.1"/>
    <property type="molecule type" value="Genomic_DNA"/>
</dbReference>
<gene>
    <name evidence="9" type="ordered locus">HBZC1_11820</name>
</gene>
<evidence type="ECO:0000313" key="9">
    <source>
        <dbReference type="EMBL" id="CCB80168.1"/>
    </source>
</evidence>
<dbReference type="RefSeq" id="WP_013890592.1">
    <property type="nucleotide sequence ID" value="NC_015674.1"/>
</dbReference>
<evidence type="ECO:0000256" key="2">
    <source>
        <dbReference type="ARBA" id="ARBA00022741"/>
    </source>
</evidence>
<dbReference type="KEGG" id="hbi:HBZC1_11820"/>
<feature type="domain" description="FtsK" evidence="8">
    <location>
        <begin position="390"/>
        <end position="577"/>
    </location>
</feature>
<evidence type="ECO:0000256" key="3">
    <source>
        <dbReference type="ARBA" id="ARBA00022840"/>
    </source>
</evidence>
<dbReference type="InterPro" id="IPR027417">
    <property type="entry name" value="P-loop_NTPase"/>
</dbReference>
<protein>
    <submittedName>
        <fullName evidence="9">Cell division protein FtsK</fullName>
    </submittedName>
</protein>
<evidence type="ECO:0000256" key="1">
    <source>
        <dbReference type="ARBA" id="ARBA00006474"/>
    </source>
</evidence>
<dbReference type="GO" id="GO:0051301">
    <property type="term" value="P:cell division"/>
    <property type="evidence" value="ECO:0007669"/>
    <property type="project" value="UniProtKB-KW"/>
</dbReference>
<evidence type="ECO:0000256" key="7">
    <source>
        <dbReference type="SAM" id="Phobius"/>
    </source>
</evidence>
<dbReference type="HOGENOM" id="CLU_001981_9_7_7"/>
<keyword evidence="3 5" id="KW-0067">ATP-binding</keyword>
<dbReference type="CDD" id="cd01127">
    <property type="entry name" value="TrwB_TraG_TraD_VirD4"/>
    <property type="match status" value="1"/>
</dbReference>
<dbReference type="PANTHER" id="PTHR22683:SF41">
    <property type="entry name" value="DNA TRANSLOCASE FTSK"/>
    <property type="match status" value="1"/>
</dbReference>
<dbReference type="InterPro" id="IPR041027">
    <property type="entry name" value="FtsK_alpha"/>
</dbReference>
<dbReference type="Pfam" id="PF01580">
    <property type="entry name" value="FtsK_SpoIIIE"/>
    <property type="match status" value="1"/>
</dbReference>
<feature type="binding site" evidence="5">
    <location>
        <begin position="407"/>
        <end position="414"/>
    </location>
    <ligand>
        <name>ATP</name>
        <dbReference type="ChEBI" id="CHEBI:30616"/>
    </ligand>
</feature>
<keyword evidence="7" id="KW-0472">Membrane</keyword>
<dbReference type="Proteomes" id="UP000008387">
    <property type="component" value="Chromosome"/>
</dbReference>
<dbReference type="GO" id="GO:0005524">
    <property type="term" value="F:ATP binding"/>
    <property type="evidence" value="ECO:0007669"/>
    <property type="project" value="UniProtKB-UniRule"/>
</dbReference>
<dbReference type="InterPro" id="IPR050206">
    <property type="entry name" value="FtsK/SpoIIIE/SftA"/>
</dbReference>
<keyword evidence="9" id="KW-0132">Cell division</keyword>
<keyword evidence="7" id="KW-0812">Transmembrane</keyword>
<dbReference type="InterPro" id="IPR003593">
    <property type="entry name" value="AAA+_ATPase"/>
</dbReference>
<dbReference type="SMART" id="SM00382">
    <property type="entry name" value="AAA"/>
    <property type="match status" value="1"/>
</dbReference>
<proteinExistence type="inferred from homology"/>
<evidence type="ECO:0000256" key="6">
    <source>
        <dbReference type="SAM" id="MobiDB-lite"/>
    </source>
</evidence>
<feature type="compositionally biased region" description="Polar residues" evidence="6">
    <location>
        <begin position="232"/>
        <end position="245"/>
    </location>
</feature>
<dbReference type="PROSITE" id="PS50901">
    <property type="entry name" value="FTSK"/>
    <property type="match status" value="1"/>
</dbReference>
<feature type="transmembrane region" description="Helical" evidence="7">
    <location>
        <begin position="15"/>
        <end position="34"/>
    </location>
</feature>
<sequence>MGAIGQEVARFNTHYFGYVGYLNVFYLYYVATLVRNPTLKALEHLLASLIAFLTLLCIQALLFQKGMVGVILVGTLKVYIGSLGVWVCVLGMGIWAWATLMPNTYQVFKTWLYQFGLQAPARLQKGLKLLNNALKNFFESKPSPLKTWQAQNPPKSPPQEQPPAPPQEPQEQEPPSSPLKIKVSYYSQENQDLYTQQVQLVSPSKPTSEPSSHTPPNSAYMDLVQQRRALDSTDSTNSIDLTPTAPTKPPSIENYALPSTDLLNPIPEMPPALDLPQMEQKSQQLLDKLRMFKIEGALVSTHIGPVVSTFELRPAPHIKVSKILALADDLAMALCAPSIRIQAPIKGKDVMGIEIANPTPTPICLKEILESEVFKQAPPLALALGKDVIGQPYVSDLKSLPHLLIAGTTGSGKSVGMHAMILSLLFKNTPDQLQLIIIDPKRVEFSLYADIPHLKAPIITTPKEAIEALEHAVCEMECRYTLLNQQRVKNIESYHAKAQAESMPFLVIMIDELADLMVVGGKDVETPIMRIAQMGRASGIHLIIATQRPSVDVLTGVIKTNLPCKISFKVGSKVDSRVILDTEGAQSLLGKGDMLFTPPGSNALLRLHAPYVAEEEIERVVHWICHNKDINGVEPL</sequence>
<dbReference type="Pfam" id="PF17854">
    <property type="entry name" value="FtsK_alpha"/>
    <property type="match status" value="1"/>
</dbReference>
<dbReference type="Gene3D" id="3.40.50.300">
    <property type="entry name" value="P-loop containing nucleotide triphosphate hydrolases"/>
    <property type="match status" value="1"/>
</dbReference>